<feature type="non-terminal residue" evidence="3">
    <location>
        <position position="1"/>
    </location>
</feature>
<comment type="caution">
    <text evidence="3">The sequence shown here is derived from an EMBL/GenBank/DDBJ whole genome shotgun (WGS) entry which is preliminary data.</text>
</comment>
<feature type="transmembrane region" description="Helical" evidence="1">
    <location>
        <begin position="62"/>
        <end position="84"/>
    </location>
</feature>
<reference evidence="3" key="1">
    <citation type="submission" date="2022-03" db="EMBL/GenBank/DDBJ databases">
        <authorList>
            <person name="Lindestad O."/>
        </authorList>
    </citation>
    <scope>NUCLEOTIDE SEQUENCE</scope>
</reference>
<feature type="chain" id="PRO_5035889310" evidence="2">
    <location>
        <begin position="16"/>
        <end position="230"/>
    </location>
</feature>
<dbReference type="AlphaFoldDB" id="A0A8S4QVJ1"/>
<accession>A0A8S4QVJ1</accession>
<keyword evidence="4" id="KW-1185">Reference proteome</keyword>
<feature type="transmembrane region" description="Helical" evidence="1">
    <location>
        <begin position="96"/>
        <end position="121"/>
    </location>
</feature>
<name>A0A8S4QVJ1_9NEOP</name>
<organism evidence="3 4">
    <name type="scientific">Pararge aegeria aegeria</name>
    <dbReference type="NCBI Taxonomy" id="348720"/>
    <lineage>
        <taxon>Eukaryota</taxon>
        <taxon>Metazoa</taxon>
        <taxon>Ecdysozoa</taxon>
        <taxon>Arthropoda</taxon>
        <taxon>Hexapoda</taxon>
        <taxon>Insecta</taxon>
        <taxon>Pterygota</taxon>
        <taxon>Neoptera</taxon>
        <taxon>Endopterygota</taxon>
        <taxon>Lepidoptera</taxon>
        <taxon>Glossata</taxon>
        <taxon>Ditrysia</taxon>
        <taxon>Papilionoidea</taxon>
        <taxon>Nymphalidae</taxon>
        <taxon>Satyrinae</taxon>
        <taxon>Satyrini</taxon>
        <taxon>Parargina</taxon>
        <taxon>Pararge</taxon>
    </lineage>
</organism>
<proteinExistence type="predicted"/>
<keyword evidence="1" id="KW-0812">Transmembrane</keyword>
<feature type="transmembrane region" description="Helical" evidence="1">
    <location>
        <begin position="161"/>
        <end position="179"/>
    </location>
</feature>
<keyword evidence="2" id="KW-0732">Signal</keyword>
<evidence type="ECO:0000313" key="3">
    <source>
        <dbReference type="EMBL" id="CAH2219869.1"/>
    </source>
</evidence>
<dbReference type="OrthoDB" id="7967436at2759"/>
<keyword evidence="1" id="KW-0472">Membrane</keyword>
<evidence type="ECO:0000256" key="2">
    <source>
        <dbReference type="SAM" id="SignalP"/>
    </source>
</evidence>
<feature type="signal peptide" evidence="2">
    <location>
        <begin position="1"/>
        <end position="15"/>
    </location>
</feature>
<evidence type="ECO:0000313" key="4">
    <source>
        <dbReference type="Proteomes" id="UP000838756"/>
    </source>
</evidence>
<evidence type="ECO:0000256" key="1">
    <source>
        <dbReference type="SAM" id="Phobius"/>
    </source>
</evidence>
<sequence>ILSLINVFLSVLVFTFRFSCDLSNIQHRGDQYFVLTIIRTYIIRYTCDRSLHYDKLTKADSVYVLAVICLVFALINLATAFIMIHTVTMNVKNYDITIYAYLGTSLAMFVVDLTIGVHFGIDTQTMKIMMGSHSAGHPSNYEYDMIRLGAMLLMAIAFKGYMGHFVNLMLLLLLGTLVIRQHRKKSVGDDISSSSLSFDPTIIRALYRKELHVYVFDIHWTRMTLFASSF</sequence>
<dbReference type="EMBL" id="CAKXAJ010019987">
    <property type="protein sequence ID" value="CAH2219869.1"/>
    <property type="molecule type" value="Genomic_DNA"/>
</dbReference>
<keyword evidence="1" id="KW-1133">Transmembrane helix</keyword>
<protein>
    <submittedName>
        <fullName evidence="3">Jg13400 protein</fullName>
    </submittedName>
</protein>
<gene>
    <name evidence="3" type="primary">jg13400</name>
    <name evidence="3" type="ORF">PAEG_LOCUS6523</name>
</gene>
<dbReference type="Proteomes" id="UP000838756">
    <property type="component" value="Unassembled WGS sequence"/>
</dbReference>